<keyword evidence="7 9" id="KW-0811">Translocation</keyword>
<dbReference type="GO" id="GO:0005886">
    <property type="term" value="C:plasma membrane"/>
    <property type="evidence" value="ECO:0007669"/>
    <property type="project" value="UniProtKB-SubCell"/>
</dbReference>
<dbReference type="Pfam" id="PF03840">
    <property type="entry name" value="SecG"/>
    <property type="match status" value="1"/>
</dbReference>
<feature type="transmembrane region" description="Helical" evidence="9">
    <location>
        <begin position="6"/>
        <end position="24"/>
    </location>
</feature>
<dbReference type="GO" id="GO:0015450">
    <property type="term" value="F:protein-transporting ATPase activity"/>
    <property type="evidence" value="ECO:0007669"/>
    <property type="project" value="UniProtKB-UniRule"/>
</dbReference>
<accession>A0A9Q9FH57</accession>
<comment type="similarity">
    <text evidence="2 9">Belongs to the SecG family.</text>
</comment>
<name>A0A9Q9FH57_9FIRM</name>
<gene>
    <name evidence="11" type="primary">secG</name>
    <name evidence="10" type="ORF">J0J69_10695</name>
    <name evidence="11" type="ORF">J0J70_03195</name>
</gene>
<dbReference type="EMBL" id="CP071249">
    <property type="protein sequence ID" value="UUF05523.1"/>
    <property type="molecule type" value="Genomic_DNA"/>
</dbReference>
<evidence type="ECO:0000256" key="5">
    <source>
        <dbReference type="ARBA" id="ARBA00022927"/>
    </source>
</evidence>
<keyword evidence="8 9" id="KW-0472">Membrane</keyword>
<dbReference type="EMBL" id="CP071250">
    <property type="protein sequence ID" value="UUF09025.1"/>
    <property type="molecule type" value="Genomic_DNA"/>
</dbReference>
<evidence type="ECO:0000256" key="6">
    <source>
        <dbReference type="ARBA" id="ARBA00022989"/>
    </source>
</evidence>
<keyword evidence="9" id="KW-1003">Cell membrane</keyword>
<protein>
    <recommendedName>
        <fullName evidence="9">Protein-export membrane protein SecG</fullName>
    </recommendedName>
</protein>
<keyword evidence="4 9" id="KW-0812">Transmembrane</keyword>
<evidence type="ECO:0000256" key="7">
    <source>
        <dbReference type="ARBA" id="ARBA00023010"/>
    </source>
</evidence>
<evidence type="ECO:0000256" key="4">
    <source>
        <dbReference type="ARBA" id="ARBA00022692"/>
    </source>
</evidence>
<proteinExistence type="inferred from homology"/>
<evidence type="ECO:0000256" key="9">
    <source>
        <dbReference type="RuleBase" id="RU365087"/>
    </source>
</evidence>
<keyword evidence="12" id="KW-1185">Reference proteome</keyword>
<dbReference type="RefSeq" id="WP_055241961.1">
    <property type="nucleotide sequence ID" value="NZ_CP071249.1"/>
</dbReference>
<evidence type="ECO:0000256" key="8">
    <source>
        <dbReference type="ARBA" id="ARBA00023136"/>
    </source>
</evidence>
<dbReference type="GO" id="GO:0009306">
    <property type="term" value="P:protein secretion"/>
    <property type="evidence" value="ECO:0007669"/>
    <property type="project" value="UniProtKB-UniRule"/>
</dbReference>
<evidence type="ECO:0000313" key="11">
    <source>
        <dbReference type="EMBL" id="UUF09025.1"/>
    </source>
</evidence>
<dbReference type="Proteomes" id="UP001058072">
    <property type="component" value="Chromosome"/>
</dbReference>
<comment type="function">
    <text evidence="9">Involved in protein export. Participates in an early event of protein translocation.</text>
</comment>
<dbReference type="Proteomes" id="UP001058016">
    <property type="component" value="Chromosome"/>
</dbReference>
<reference evidence="11 12" key="1">
    <citation type="submission" date="2021-03" db="EMBL/GenBank/DDBJ databases">
        <title>Comparative Genomics and Metabolomics in the genus Turicibacter.</title>
        <authorList>
            <person name="Maki J."/>
            <person name="Looft T."/>
        </authorList>
    </citation>
    <scope>NUCLEOTIDE SEQUENCE</scope>
    <source>
        <strain evidence="11">ISU324</strain>
        <strain evidence="10 12">MMM721</strain>
    </source>
</reference>
<keyword evidence="6 9" id="KW-1133">Transmembrane helix</keyword>
<keyword evidence="5 9" id="KW-0653">Protein transport</keyword>
<dbReference type="AlphaFoldDB" id="A0A9Q9FH57"/>
<dbReference type="InterPro" id="IPR004692">
    <property type="entry name" value="SecG"/>
</dbReference>
<comment type="subcellular location">
    <subcellularLocation>
        <location evidence="9">Cell membrane</location>
        <topology evidence="9">Multi-pass membrane protein</topology>
    </subcellularLocation>
    <subcellularLocation>
        <location evidence="1">Membrane</location>
        <topology evidence="1">Multi-pass membrane protein</topology>
    </subcellularLocation>
</comment>
<feature type="transmembrane region" description="Helical" evidence="9">
    <location>
        <begin position="54"/>
        <end position="75"/>
    </location>
</feature>
<evidence type="ECO:0000256" key="2">
    <source>
        <dbReference type="ARBA" id="ARBA00008445"/>
    </source>
</evidence>
<evidence type="ECO:0000256" key="3">
    <source>
        <dbReference type="ARBA" id="ARBA00022448"/>
    </source>
</evidence>
<evidence type="ECO:0000256" key="1">
    <source>
        <dbReference type="ARBA" id="ARBA00004141"/>
    </source>
</evidence>
<evidence type="ECO:0000313" key="12">
    <source>
        <dbReference type="Proteomes" id="UP001058016"/>
    </source>
</evidence>
<keyword evidence="3 9" id="KW-0813">Transport</keyword>
<sequence>MFQYGVVDVLFMIVSVILIILVALQSSKQGLSDSLSGGNSELFKNQKERGAEAYIVRATYICSVIFLILGLIIFMK</sequence>
<dbReference type="NCBIfam" id="TIGR00810">
    <property type="entry name" value="secG"/>
    <property type="match status" value="1"/>
</dbReference>
<evidence type="ECO:0000313" key="10">
    <source>
        <dbReference type="EMBL" id="UUF05523.1"/>
    </source>
</evidence>
<evidence type="ECO:0000313" key="13">
    <source>
        <dbReference type="Proteomes" id="UP001058072"/>
    </source>
</evidence>
<organism evidence="11 13">
    <name type="scientific">Turicibacter bilis</name>
    <dbReference type="NCBI Taxonomy" id="2735723"/>
    <lineage>
        <taxon>Bacteria</taxon>
        <taxon>Bacillati</taxon>
        <taxon>Bacillota</taxon>
        <taxon>Erysipelotrichia</taxon>
        <taxon>Erysipelotrichales</taxon>
        <taxon>Turicibacteraceae</taxon>
        <taxon>Turicibacter</taxon>
    </lineage>
</organism>